<dbReference type="PANTHER" id="PTHR33392:SF6">
    <property type="entry name" value="POLYISOPRENYL-TEICHOIC ACID--PEPTIDOGLYCAN TEICHOIC ACID TRANSFERASE TAGU"/>
    <property type="match status" value="1"/>
</dbReference>
<dbReference type="InterPro" id="IPR004474">
    <property type="entry name" value="LytR_CpsA_psr"/>
</dbReference>
<feature type="domain" description="Cell envelope-related transcriptional attenuator" evidence="3">
    <location>
        <begin position="139"/>
        <end position="308"/>
    </location>
</feature>
<organism evidence="5 6">
    <name type="scientific">Actinoalloteichus caeruleus DSM 43889</name>
    <dbReference type="NCBI Taxonomy" id="1120930"/>
    <lineage>
        <taxon>Bacteria</taxon>
        <taxon>Bacillati</taxon>
        <taxon>Actinomycetota</taxon>
        <taxon>Actinomycetes</taxon>
        <taxon>Pseudonocardiales</taxon>
        <taxon>Pseudonocardiaceae</taxon>
        <taxon>Actinoalloteichus</taxon>
        <taxon>Actinoalloteichus cyanogriseus</taxon>
    </lineage>
</organism>
<protein>
    <submittedName>
        <fullName evidence="5">Transcriptional attenuator, LytR family</fullName>
    </submittedName>
</protein>
<dbReference type="RefSeq" id="WP_245588852.1">
    <property type="nucleotide sequence ID" value="NZ_AUBJ02000001.1"/>
</dbReference>
<accession>A0ABT1JMC8</accession>
<evidence type="ECO:0000256" key="2">
    <source>
        <dbReference type="SAM" id="MobiDB-lite"/>
    </source>
</evidence>
<keyword evidence="6" id="KW-1185">Reference proteome</keyword>
<dbReference type="Gene3D" id="3.40.630.190">
    <property type="entry name" value="LCP protein"/>
    <property type="match status" value="1"/>
</dbReference>
<dbReference type="EMBL" id="AUBJ02000001">
    <property type="protein sequence ID" value="MCP2333684.1"/>
    <property type="molecule type" value="Genomic_DNA"/>
</dbReference>
<dbReference type="Pfam" id="PF13399">
    <property type="entry name" value="LytR_C"/>
    <property type="match status" value="1"/>
</dbReference>
<evidence type="ECO:0000259" key="3">
    <source>
        <dbReference type="Pfam" id="PF03816"/>
    </source>
</evidence>
<dbReference type="InterPro" id="IPR027381">
    <property type="entry name" value="LytR/CpsA/Psr_C"/>
</dbReference>
<evidence type="ECO:0000313" key="6">
    <source>
        <dbReference type="Proteomes" id="UP000791080"/>
    </source>
</evidence>
<feature type="compositionally biased region" description="Low complexity" evidence="2">
    <location>
        <begin position="490"/>
        <end position="505"/>
    </location>
</feature>
<evidence type="ECO:0000259" key="4">
    <source>
        <dbReference type="Pfam" id="PF13399"/>
    </source>
</evidence>
<feature type="region of interest" description="Disordered" evidence="2">
    <location>
        <begin position="490"/>
        <end position="528"/>
    </location>
</feature>
<comment type="caution">
    <text evidence="5">The sequence shown here is derived from an EMBL/GenBank/DDBJ whole genome shotgun (WGS) entry which is preliminary data.</text>
</comment>
<dbReference type="Pfam" id="PF03816">
    <property type="entry name" value="LytR_cpsA_psr"/>
    <property type="match status" value="1"/>
</dbReference>
<sequence length="528" mass="54035">MGVGGGALTEPIGAVGGAARASAERDRARRGRGRVRPSRAGRAALATAKSVVALCSAIVIGGTGYAWATLGSLGSGMTTTNVFGDRDRAPITPDGPSPLDGGMDMLLVGMDSRTDAEGNPLPEEVLAELRASDNDGELTDTLILVRVPVGGESATAVSIPRDSLVNIPGHGSYKVNSAFGRGKRAAEATLAAQGVTDPQQLHQESSAEGRKLLIETIEEFTGVEIDHYAEVNLLGFFEITDAIGGVTVCLNSAVSEPKSGADFEAGEQTISGGDALAFVRQRYGLPRGDLDRVVRQQVFLAGLANKLLSTDTLTNPAKLNNLVSAVQRSVVLDDGLDVPGFAMHMQDMAGGNMAFETIPVGHVGNYIEVDPVAVQEYMRSLTAGSSEDGGSEEAADADRAAVTVGVHNAAQVTGLAGQVMERLTTAGFTEGVTGNAELRETTVVRHAPGEEANAELVAEELGGVSIEPDANLPAGSVSVLLGLDYSGGELAEGAEPGPGAVDPGAVQPNATATDEGGDITASTVPCVN</sequence>
<name>A0ABT1JMC8_ACTCY</name>
<comment type="similarity">
    <text evidence="1">Belongs to the LytR/CpsA/Psr (LCP) family.</text>
</comment>
<dbReference type="Proteomes" id="UP000791080">
    <property type="component" value="Unassembled WGS sequence"/>
</dbReference>
<reference evidence="5 6" key="1">
    <citation type="submission" date="2022-06" db="EMBL/GenBank/DDBJ databases">
        <title>Genomic Encyclopedia of Type Strains, Phase I: the one thousand microbial genomes (KMG-I) project.</title>
        <authorList>
            <person name="Kyrpides N."/>
        </authorList>
    </citation>
    <scope>NUCLEOTIDE SEQUENCE [LARGE SCALE GENOMIC DNA]</scope>
    <source>
        <strain evidence="5 6">DSM 43889</strain>
    </source>
</reference>
<evidence type="ECO:0000313" key="5">
    <source>
        <dbReference type="EMBL" id="MCP2333684.1"/>
    </source>
</evidence>
<feature type="compositionally biased region" description="Basic residues" evidence="2">
    <location>
        <begin position="28"/>
        <end position="39"/>
    </location>
</feature>
<feature type="domain" description="LytR/CpsA/Psr regulator C-terminal" evidence="4">
    <location>
        <begin position="402"/>
        <end position="485"/>
    </location>
</feature>
<proteinExistence type="inferred from homology"/>
<dbReference type="Gene3D" id="3.30.70.2390">
    <property type="match status" value="1"/>
</dbReference>
<feature type="region of interest" description="Disordered" evidence="2">
    <location>
        <begin position="16"/>
        <end position="40"/>
    </location>
</feature>
<evidence type="ECO:0000256" key="1">
    <source>
        <dbReference type="ARBA" id="ARBA00006068"/>
    </source>
</evidence>
<dbReference type="InterPro" id="IPR050922">
    <property type="entry name" value="LytR/CpsA/Psr_CW_biosynth"/>
</dbReference>
<dbReference type="PANTHER" id="PTHR33392">
    <property type="entry name" value="POLYISOPRENYL-TEICHOIC ACID--PEPTIDOGLYCAN TEICHOIC ACID TRANSFERASE TAGU"/>
    <property type="match status" value="1"/>
</dbReference>
<gene>
    <name evidence="5" type="ORF">G443_003954</name>
</gene>
<dbReference type="NCBIfam" id="TIGR00350">
    <property type="entry name" value="lytR_cpsA_psr"/>
    <property type="match status" value="1"/>
</dbReference>